<keyword evidence="1" id="KW-0472">Membrane</keyword>
<keyword evidence="3" id="KW-1185">Reference proteome</keyword>
<proteinExistence type="predicted"/>
<name>A0A068SDH5_9FUNG</name>
<evidence type="ECO:0000313" key="3">
    <source>
        <dbReference type="Proteomes" id="UP000027586"/>
    </source>
</evidence>
<reference evidence="2" key="1">
    <citation type="submission" date="2013-08" db="EMBL/GenBank/DDBJ databases">
        <title>Gene expansion shapes genome architecture in the human pathogen Lichtheimia corymbifera: an evolutionary genomics analysis in the ancient terrestrial Mucorales (Mucoromycotina).</title>
        <authorList>
            <person name="Schwartze V.U."/>
            <person name="Winter S."/>
            <person name="Shelest E."/>
            <person name="Marcet-Houben M."/>
            <person name="Horn F."/>
            <person name="Wehner S."/>
            <person name="Hoffmann K."/>
            <person name="Riege K."/>
            <person name="Sammeth M."/>
            <person name="Nowrousian M."/>
            <person name="Valiante V."/>
            <person name="Linde J."/>
            <person name="Jacobsen I.D."/>
            <person name="Marz M."/>
            <person name="Brakhage A.A."/>
            <person name="Gabaldon T."/>
            <person name="Bocker S."/>
            <person name="Voigt K."/>
        </authorList>
    </citation>
    <scope>NUCLEOTIDE SEQUENCE [LARGE SCALE GENOMIC DNA]</scope>
    <source>
        <strain evidence="2">FSU 9682</strain>
    </source>
</reference>
<evidence type="ECO:0000256" key="1">
    <source>
        <dbReference type="SAM" id="Phobius"/>
    </source>
</evidence>
<dbReference type="AlphaFoldDB" id="A0A068SDH5"/>
<dbReference type="Proteomes" id="UP000027586">
    <property type="component" value="Unassembled WGS sequence"/>
</dbReference>
<gene>
    <name evidence="2" type="ORF">LCOR_11124.1</name>
</gene>
<comment type="caution">
    <text evidence="2">The sequence shown here is derived from an EMBL/GenBank/DDBJ whole genome shotgun (WGS) entry which is preliminary data.</text>
</comment>
<keyword evidence="1" id="KW-0812">Transmembrane</keyword>
<keyword evidence="1" id="KW-1133">Transmembrane helix</keyword>
<protein>
    <submittedName>
        <fullName evidence="2">Uncharacterized protein</fullName>
    </submittedName>
</protein>
<feature type="transmembrane region" description="Helical" evidence="1">
    <location>
        <begin position="38"/>
        <end position="59"/>
    </location>
</feature>
<dbReference type="EMBL" id="CBTN010000089">
    <property type="protein sequence ID" value="CDH60339.1"/>
    <property type="molecule type" value="Genomic_DNA"/>
</dbReference>
<sequence>MKVYLFSLELSVSRPIALQDEDQHLALVDFSEASKRSLLGQFMAVVVKDTVSMVLQIIYRTCKASLYWWIFWAMFLMYWCRGVYHSQVPVWTHLLHTPSTQTHLHTHHHHDRL</sequence>
<accession>A0A068SDH5</accession>
<evidence type="ECO:0000313" key="2">
    <source>
        <dbReference type="EMBL" id="CDH60339.1"/>
    </source>
</evidence>
<organism evidence="2 3">
    <name type="scientific">Lichtheimia corymbifera JMRC:FSU:9682</name>
    <dbReference type="NCBI Taxonomy" id="1263082"/>
    <lineage>
        <taxon>Eukaryota</taxon>
        <taxon>Fungi</taxon>
        <taxon>Fungi incertae sedis</taxon>
        <taxon>Mucoromycota</taxon>
        <taxon>Mucoromycotina</taxon>
        <taxon>Mucoromycetes</taxon>
        <taxon>Mucorales</taxon>
        <taxon>Lichtheimiaceae</taxon>
        <taxon>Lichtheimia</taxon>
    </lineage>
</organism>
<dbReference type="VEuPathDB" id="FungiDB:LCOR_11124.1"/>
<feature type="transmembrane region" description="Helical" evidence="1">
    <location>
        <begin position="66"/>
        <end position="84"/>
    </location>
</feature>